<keyword evidence="16" id="KW-0594">Phospholipid biosynthesis</keyword>
<evidence type="ECO:0000256" key="17">
    <source>
        <dbReference type="ARBA" id="ARBA00023264"/>
    </source>
</evidence>
<evidence type="ECO:0000256" key="22">
    <source>
        <dbReference type="ARBA" id="ARBA00032743"/>
    </source>
</evidence>
<evidence type="ECO:0000256" key="4">
    <source>
        <dbReference type="ARBA" id="ARBA00005189"/>
    </source>
</evidence>
<feature type="transmembrane region" description="Helical" evidence="24">
    <location>
        <begin position="196"/>
        <end position="219"/>
    </location>
</feature>
<evidence type="ECO:0000256" key="24">
    <source>
        <dbReference type="SAM" id="Phobius"/>
    </source>
</evidence>
<keyword evidence="10 25" id="KW-0808">Transferase</keyword>
<keyword evidence="9" id="KW-0444">Lipid biosynthesis</keyword>
<accession>A0A0R3K1Y0</accession>
<feature type="transmembrane region" description="Helical" evidence="24">
    <location>
        <begin position="131"/>
        <end position="150"/>
    </location>
</feature>
<keyword evidence="12 25" id="KW-0548">Nucleotidyltransferase</keyword>
<evidence type="ECO:0000256" key="23">
    <source>
        <dbReference type="ARBA" id="ARBA00033406"/>
    </source>
</evidence>
<evidence type="ECO:0000256" key="1">
    <source>
        <dbReference type="ARBA" id="ARBA00001698"/>
    </source>
</evidence>
<comment type="pathway">
    <text evidence="4">Lipid metabolism.</text>
</comment>
<protein>
    <recommendedName>
        <fullName evidence="7">Phosphatidate cytidylyltransferase</fullName>
        <ecNumber evidence="6">2.7.7.41</ecNumber>
    </recommendedName>
    <alternativeName>
        <fullName evidence="20">CDP-DAG synthase</fullName>
    </alternativeName>
    <alternativeName>
        <fullName evidence="22">CDP-DG synthase</fullName>
    </alternativeName>
    <alternativeName>
        <fullName evidence="18">CDP-diacylglycerol synthase</fullName>
    </alternativeName>
    <alternativeName>
        <fullName evidence="21">CDP-diglyceride pyrophosphorylase</fullName>
    </alternativeName>
    <alternativeName>
        <fullName evidence="23">CDP-diglyceride synthase</fullName>
    </alternativeName>
    <alternativeName>
        <fullName evidence="19">CTP:phosphatidate cytidylyltransferase</fullName>
    </alternativeName>
</protein>
<feature type="transmembrane region" description="Helical" evidence="24">
    <location>
        <begin position="12"/>
        <end position="39"/>
    </location>
</feature>
<keyword evidence="17" id="KW-1208">Phospholipid metabolism</keyword>
<evidence type="ECO:0000256" key="8">
    <source>
        <dbReference type="ARBA" id="ARBA00022475"/>
    </source>
</evidence>
<feature type="transmembrane region" description="Helical" evidence="24">
    <location>
        <begin position="239"/>
        <end position="257"/>
    </location>
</feature>
<organism evidence="25 26">
    <name type="scientific">Caloramator mitchellensis</name>
    <dbReference type="NCBI Taxonomy" id="908809"/>
    <lineage>
        <taxon>Bacteria</taxon>
        <taxon>Bacillati</taxon>
        <taxon>Bacillota</taxon>
        <taxon>Clostridia</taxon>
        <taxon>Eubacteriales</taxon>
        <taxon>Clostridiaceae</taxon>
        <taxon>Caloramator</taxon>
    </lineage>
</organism>
<dbReference type="GO" id="GO:0016024">
    <property type="term" value="P:CDP-diacylglycerol biosynthetic process"/>
    <property type="evidence" value="ECO:0007669"/>
    <property type="project" value="TreeGrafter"/>
</dbReference>
<evidence type="ECO:0000256" key="11">
    <source>
        <dbReference type="ARBA" id="ARBA00022692"/>
    </source>
</evidence>
<evidence type="ECO:0000256" key="19">
    <source>
        <dbReference type="ARBA" id="ARBA00031825"/>
    </source>
</evidence>
<keyword evidence="8" id="KW-1003">Cell membrane</keyword>
<feature type="transmembrane region" description="Helical" evidence="24">
    <location>
        <begin position="170"/>
        <end position="189"/>
    </location>
</feature>
<feature type="transmembrane region" description="Helical" evidence="24">
    <location>
        <begin position="75"/>
        <end position="93"/>
    </location>
</feature>
<dbReference type="EMBL" id="LKHP01000005">
    <property type="protein sequence ID" value="KRQ86981.1"/>
    <property type="molecule type" value="Genomic_DNA"/>
</dbReference>
<sequence length="262" mass="29353">MDKRVISAIIAIPLLLFFTIKGGIIFKIGVFILSLIGIYEYSNAYKNTNNKVIVPILLFGLLLHTVILNMRNLEVLFPLIILICVVSMATPIFTKKYNIISSAITVIGFIYIVNFFGFLVLLRTEVQGYKYIWIVFLIAWASDTFAYYSGRIFGRHKLCPEVSPKKTVEGAVGGILGSIIGLIIWHFLFKDITIPVAHLIALGFFGGIISQIGDLSASLIKRFVNIKDYGNIMPGHGGVLDRFDSILFIAPIVYYYIELFIV</sequence>
<dbReference type="Proteomes" id="UP000052015">
    <property type="component" value="Unassembled WGS sequence"/>
</dbReference>
<evidence type="ECO:0000313" key="25">
    <source>
        <dbReference type="EMBL" id="KRQ86981.1"/>
    </source>
</evidence>
<evidence type="ECO:0000256" key="5">
    <source>
        <dbReference type="ARBA" id="ARBA00010185"/>
    </source>
</evidence>
<feature type="transmembrane region" description="Helical" evidence="24">
    <location>
        <begin position="99"/>
        <end position="122"/>
    </location>
</feature>
<proteinExistence type="inferred from homology"/>
<evidence type="ECO:0000256" key="15">
    <source>
        <dbReference type="ARBA" id="ARBA00023136"/>
    </source>
</evidence>
<feature type="transmembrane region" description="Helical" evidence="24">
    <location>
        <begin position="51"/>
        <end position="68"/>
    </location>
</feature>
<evidence type="ECO:0000256" key="9">
    <source>
        <dbReference type="ARBA" id="ARBA00022516"/>
    </source>
</evidence>
<dbReference type="RefSeq" id="WP_057978076.1">
    <property type="nucleotide sequence ID" value="NZ_LKHP01000005.1"/>
</dbReference>
<evidence type="ECO:0000256" key="13">
    <source>
        <dbReference type="ARBA" id="ARBA00022989"/>
    </source>
</evidence>
<dbReference type="PANTHER" id="PTHR46382:SF1">
    <property type="entry name" value="PHOSPHATIDATE CYTIDYLYLTRANSFERASE"/>
    <property type="match status" value="1"/>
</dbReference>
<comment type="subcellular location">
    <subcellularLocation>
        <location evidence="2">Cell membrane</location>
        <topology evidence="2">Multi-pass membrane protein</topology>
    </subcellularLocation>
</comment>
<dbReference type="AlphaFoldDB" id="A0A0R3K1Y0"/>
<evidence type="ECO:0000256" key="6">
    <source>
        <dbReference type="ARBA" id="ARBA00012487"/>
    </source>
</evidence>
<evidence type="ECO:0000256" key="21">
    <source>
        <dbReference type="ARBA" id="ARBA00032396"/>
    </source>
</evidence>
<evidence type="ECO:0000256" key="20">
    <source>
        <dbReference type="ARBA" id="ARBA00032253"/>
    </source>
</evidence>
<evidence type="ECO:0000256" key="18">
    <source>
        <dbReference type="ARBA" id="ARBA00029893"/>
    </source>
</evidence>
<keyword evidence="13 24" id="KW-1133">Transmembrane helix</keyword>
<comment type="similarity">
    <text evidence="5">Belongs to the CDS family.</text>
</comment>
<evidence type="ECO:0000256" key="3">
    <source>
        <dbReference type="ARBA" id="ARBA00005119"/>
    </source>
</evidence>
<reference evidence="25 26" key="1">
    <citation type="submission" date="2015-09" db="EMBL/GenBank/DDBJ databases">
        <title>Draft genome sequence of a Caloramator mitchellensis, a moderate thermophile from the Great Artesian Basin of Australia.</title>
        <authorList>
            <person name="Patel B.K."/>
        </authorList>
    </citation>
    <scope>NUCLEOTIDE SEQUENCE [LARGE SCALE GENOMIC DNA]</scope>
    <source>
        <strain evidence="25 26">VF08</strain>
    </source>
</reference>
<dbReference type="Pfam" id="PF01148">
    <property type="entry name" value="CTP_transf_1"/>
    <property type="match status" value="1"/>
</dbReference>
<dbReference type="GO" id="GO:0005886">
    <property type="term" value="C:plasma membrane"/>
    <property type="evidence" value="ECO:0007669"/>
    <property type="project" value="UniProtKB-SubCell"/>
</dbReference>
<dbReference type="PATRIC" id="fig|908809.3.peg.1180"/>
<dbReference type="OrthoDB" id="9799199at2"/>
<comment type="catalytic activity">
    <reaction evidence="1">
        <text>a 1,2-diacyl-sn-glycero-3-phosphate + CTP + H(+) = a CDP-1,2-diacyl-sn-glycerol + diphosphate</text>
        <dbReference type="Rhea" id="RHEA:16229"/>
        <dbReference type="ChEBI" id="CHEBI:15378"/>
        <dbReference type="ChEBI" id="CHEBI:33019"/>
        <dbReference type="ChEBI" id="CHEBI:37563"/>
        <dbReference type="ChEBI" id="CHEBI:58332"/>
        <dbReference type="ChEBI" id="CHEBI:58608"/>
        <dbReference type="EC" id="2.7.7.41"/>
    </reaction>
</comment>
<dbReference type="GO" id="GO:0004605">
    <property type="term" value="F:phosphatidate cytidylyltransferase activity"/>
    <property type="evidence" value="ECO:0007669"/>
    <property type="project" value="UniProtKB-EC"/>
</dbReference>
<evidence type="ECO:0000256" key="2">
    <source>
        <dbReference type="ARBA" id="ARBA00004651"/>
    </source>
</evidence>
<keyword evidence="15 24" id="KW-0472">Membrane</keyword>
<dbReference type="EC" id="2.7.7.41" evidence="6"/>
<evidence type="ECO:0000313" key="26">
    <source>
        <dbReference type="Proteomes" id="UP000052015"/>
    </source>
</evidence>
<gene>
    <name evidence="25" type="primary">cdsA</name>
    <name evidence="25" type="ORF">ABG79_01171</name>
</gene>
<name>A0A0R3K1Y0_CALMK</name>
<dbReference type="STRING" id="908809.ABG79_01171"/>
<evidence type="ECO:0000256" key="7">
    <source>
        <dbReference type="ARBA" id="ARBA00019373"/>
    </source>
</evidence>
<evidence type="ECO:0000256" key="10">
    <source>
        <dbReference type="ARBA" id="ARBA00022679"/>
    </source>
</evidence>
<keyword evidence="11 24" id="KW-0812">Transmembrane</keyword>
<evidence type="ECO:0000256" key="12">
    <source>
        <dbReference type="ARBA" id="ARBA00022695"/>
    </source>
</evidence>
<comment type="caution">
    <text evidence="25">The sequence shown here is derived from an EMBL/GenBank/DDBJ whole genome shotgun (WGS) entry which is preliminary data.</text>
</comment>
<keyword evidence="14" id="KW-0443">Lipid metabolism</keyword>
<comment type="pathway">
    <text evidence="3">Phospholipid metabolism; CDP-diacylglycerol biosynthesis; CDP-diacylglycerol from sn-glycerol 3-phosphate: step 3/3.</text>
</comment>
<evidence type="ECO:0000256" key="14">
    <source>
        <dbReference type="ARBA" id="ARBA00023098"/>
    </source>
</evidence>
<dbReference type="PANTHER" id="PTHR46382">
    <property type="entry name" value="PHOSPHATIDATE CYTIDYLYLTRANSFERASE"/>
    <property type="match status" value="1"/>
</dbReference>
<evidence type="ECO:0000256" key="16">
    <source>
        <dbReference type="ARBA" id="ARBA00023209"/>
    </source>
</evidence>
<keyword evidence="26" id="KW-1185">Reference proteome</keyword>